<evidence type="ECO:0000313" key="3">
    <source>
        <dbReference type="EMBL" id="GAA4177995.1"/>
    </source>
</evidence>
<protein>
    <submittedName>
        <fullName evidence="3">Heparinase II/III family protein</fullName>
    </submittedName>
</protein>
<keyword evidence="4" id="KW-1185">Reference proteome</keyword>
<dbReference type="Pfam" id="PF07940">
    <property type="entry name" value="Hepar_II_III_C"/>
    <property type="match status" value="1"/>
</dbReference>
<accession>A0ABP8A533</accession>
<reference evidence="4" key="1">
    <citation type="journal article" date="2019" name="Int. J. Syst. Evol. Microbiol.">
        <title>The Global Catalogue of Microorganisms (GCM) 10K type strain sequencing project: providing services to taxonomists for standard genome sequencing and annotation.</title>
        <authorList>
            <consortium name="The Broad Institute Genomics Platform"/>
            <consortium name="The Broad Institute Genome Sequencing Center for Infectious Disease"/>
            <person name="Wu L."/>
            <person name="Ma J."/>
        </authorList>
    </citation>
    <scope>NUCLEOTIDE SEQUENCE [LARGE SCALE GENOMIC DNA]</scope>
    <source>
        <strain evidence="4">JCM 17591</strain>
    </source>
</reference>
<dbReference type="InterPro" id="IPR008929">
    <property type="entry name" value="Chondroitin_lyas"/>
</dbReference>
<feature type="domain" description="Heparinase II/III-like C-terminal" evidence="2">
    <location>
        <begin position="400"/>
        <end position="579"/>
    </location>
</feature>
<dbReference type="InterPro" id="IPR012480">
    <property type="entry name" value="Hepar_II_III_C"/>
</dbReference>
<sequence length="655" mass="71588">MPQIDRSDGPLHAMWGDRTASASIAADLARRPTSQIREALGIPTIADRAVWNDVDPATRAAFAESVRRRSEEQGACLTASVFARYQRDGDRRQYEDAFGARRERLTTAVIMAAVSETDDWLDQAADDAWLLCEQSTWCLPAHDDAHDRRKFVLPDAASPYVDLYAGEVVAQLAVADHVLGERWDAVLPGIRERIRHEAETRVFTPFQARDDFWWLGYSTRTVNNWNPWILGNVLLAATLLIDDVDRLAGIAARVVDSLDRYVATLPADGAIDEGVAYWWNGAARMLECFDLVSRVTDGALDASALPVVAEVLRFPLRMQFGSDWYVNVADGWARSRGHEAWQVPFAWGRRLGDDRVVAWASQGRAAGKSIAPISGGLPRLMRALGDAAWRQATAVPAPLPAMVWLPSVQVLVCRARADTSAGLALAAKGGTNDESHNHKDLGSFIVAVDGRPMLIDVGKPTYTAQTFSDARYGIRAMQSGWHNAPAPHGVEQGLGAEFRTTVLQAPASGREAAEVTGAAGLVLPLELRLDLSSAYPLTAGERWSREFRLVSADRVEIVDCWQLDTGAPSETHLIVAGDVELRGAEVLVHEEDRSIGITTREGIVPTAEVWVLDDPELVAVWGERLTRLTYGLPAAAAGGVLTTVIERRDVHRAVP</sequence>
<gene>
    <name evidence="3" type="ORF">GCM10022287_27630</name>
</gene>
<dbReference type="RefSeq" id="WP_344755392.1">
    <property type="nucleotide sequence ID" value="NZ_BAABBW010000004.1"/>
</dbReference>
<evidence type="ECO:0000256" key="1">
    <source>
        <dbReference type="ARBA" id="ARBA00004196"/>
    </source>
</evidence>
<dbReference type="EMBL" id="BAABBW010000004">
    <property type="protein sequence ID" value="GAA4177995.1"/>
    <property type="molecule type" value="Genomic_DNA"/>
</dbReference>
<comment type="subcellular location">
    <subcellularLocation>
        <location evidence="1">Cell envelope</location>
    </subcellularLocation>
</comment>
<organism evidence="3 4">
    <name type="scientific">Gryllotalpicola koreensis</name>
    <dbReference type="NCBI Taxonomy" id="993086"/>
    <lineage>
        <taxon>Bacteria</taxon>
        <taxon>Bacillati</taxon>
        <taxon>Actinomycetota</taxon>
        <taxon>Actinomycetes</taxon>
        <taxon>Micrococcales</taxon>
        <taxon>Microbacteriaceae</taxon>
        <taxon>Gryllotalpicola</taxon>
    </lineage>
</organism>
<dbReference type="Proteomes" id="UP001501079">
    <property type="component" value="Unassembled WGS sequence"/>
</dbReference>
<evidence type="ECO:0000259" key="2">
    <source>
        <dbReference type="Pfam" id="PF07940"/>
    </source>
</evidence>
<dbReference type="Gene3D" id="2.70.98.70">
    <property type="match status" value="1"/>
</dbReference>
<proteinExistence type="predicted"/>
<name>A0ABP8A533_9MICO</name>
<evidence type="ECO:0000313" key="4">
    <source>
        <dbReference type="Proteomes" id="UP001501079"/>
    </source>
</evidence>
<comment type="caution">
    <text evidence="3">The sequence shown here is derived from an EMBL/GenBank/DDBJ whole genome shotgun (WGS) entry which is preliminary data.</text>
</comment>
<dbReference type="Gene3D" id="1.50.10.100">
    <property type="entry name" value="Chondroitin AC/alginate lyase"/>
    <property type="match status" value="1"/>
</dbReference>